<keyword evidence="1" id="KW-1133">Transmembrane helix</keyword>
<dbReference type="EMBL" id="CAADRP010001541">
    <property type="protein sequence ID" value="VFU40366.1"/>
    <property type="molecule type" value="Genomic_DNA"/>
</dbReference>
<accession>A0A6N2LGN0</accession>
<reference evidence="2" key="1">
    <citation type="submission" date="2019-03" db="EMBL/GenBank/DDBJ databases">
        <authorList>
            <person name="Mank J."/>
            <person name="Almeida P."/>
        </authorList>
    </citation>
    <scope>NUCLEOTIDE SEQUENCE</scope>
    <source>
        <strain evidence="2">78183</strain>
    </source>
</reference>
<organism evidence="2">
    <name type="scientific">Salix viminalis</name>
    <name type="common">Common osier</name>
    <name type="synonym">Basket willow</name>
    <dbReference type="NCBI Taxonomy" id="40686"/>
    <lineage>
        <taxon>Eukaryota</taxon>
        <taxon>Viridiplantae</taxon>
        <taxon>Streptophyta</taxon>
        <taxon>Embryophyta</taxon>
        <taxon>Tracheophyta</taxon>
        <taxon>Spermatophyta</taxon>
        <taxon>Magnoliopsida</taxon>
        <taxon>eudicotyledons</taxon>
        <taxon>Gunneridae</taxon>
        <taxon>Pentapetalae</taxon>
        <taxon>rosids</taxon>
        <taxon>fabids</taxon>
        <taxon>Malpighiales</taxon>
        <taxon>Salicaceae</taxon>
        <taxon>Saliceae</taxon>
        <taxon>Salix</taxon>
    </lineage>
</organism>
<protein>
    <submittedName>
        <fullName evidence="2">Uncharacterized protein</fullName>
    </submittedName>
</protein>
<keyword evidence="1" id="KW-0812">Transmembrane</keyword>
<proteinExistence type="predicted"/>
<dbReference type="PANTHER" id="PTHR48223:SF1">
    <property type="entry name" value="ABC TRANSMEMBRANE TYPE-1 DOMAIN-CONTAINING PROTEIN"/>
    <property type="match status" value="1"/>
</dbReference>
<keyword evidence="1" id="KW-0472">Membrane</keyword>
<sequence>MAMVTHQMQGLLRNISFKAFILEQRGKVEATCNRTSDGRENRYVFFSKMQSSFKKDGAFSHGPKVKLLRVSAFKGSAQNDESGGRANGSKVSKNSVKLSYVPKESEETMMDSSKVHSIPFSYTSEANDRIAGSPAINKLFKKWLSMLRTQPPSQVVDEILEEEPPPREELQQAQNTTQNKERVDILKSVGYHFLSLDATIKIPILTFIPLFLAVNVMYGSVVSKELTPLWILGPLIVAFYIKLLQGLWSLYVFSFRQTVKVIKNVPAYYLVVSGYIRQGLKEDVQARVLQPLQSFKNLDCKEFSRKKMMELQEWMMEKYLDYVESIWPYYCRAISAKGKLLRLECLWEMIQEVEIFEKVLANPILDLVSSITRQVKDHKGR</sequence>
<dbReference type="AlphaFoldDB" id="A0A6N2LGN0"/>
<feature type="transmembrane region" description="Helical" evidence="1">
    <location>
        <begin position="229"/>
        <end position="253"/>
    </location>
</feature>
<gene>
    <name evidence="2" type="ORF">SVIM_LOCUS230751</name>
</gene>
<evidence type="ECO:0000256" key="1">
    <source>
        <dbReference type="SAM" id="Phobius"/>
    </source>
</evidence>
<evidence type="ECO:0000313" key="2">
    <source>
        <dbReference type="EMBL" id="VFU40366.1"/>
    </source>
</evidence>
<name>A0A6N2LGN0_SALVM</name>
<dbReference type="PANTHER" id="PTHR48223">
    <property type="entry name" value="DEFECTIVE 2759, PUTATIVE ISOFORM 1-RELATED"/>
    <property type="match status" value="1"/>
</dbReference>